<gene>
    <name evidence="2" type="ORF">SAMN05421752_103323</name>
</gene>
<dbReference type="EMBL" id="FTNR01000003">
    <property type="protein sequence ID" value="SIR84735.1"/>
    <property type="molecule type" value="Genomic_DNA"/>
</dbReference>
<organism evidence="2 3">
    <name type="scientific">Natronorubrum thiooxidans</name>
    <dbReference type="NCBI Taxonomy" id="308853"/>
    <lineage>
        <taxon>Archaea</taxon>
        <taxon>Methanobacteriati</taxon>
        <taxon>Methanobacteriota</taxon>
        <taxon>Stenosarchaea group</taxon>
        <taxon>Halobacteria</taxon>
        <taxon>Halobacteriales</taxon>
        <taxon>Natrialbaceae</taxon>
        <taxon>Natronorubrum</taxon>
    </lineage>
</organism>
<dbReference type="Proteomes" id="UP000185936">
    <property type="component" value="Unassembled WGS sequence"/>
</dbReference>
<dbReference type="STRING" id="308853.SAMN05421752_103323"/>
<evidence type="ECO:0000313" key="2">
    <source>
        <dbReference type="EMBL" id="SIR84735.1"/>
    </source>
</evidence>
<accession>A0A1N7E9V9</accession>
<evidence type="ECO:0000313" key="3">
    <source>
        <dbReference type="Proteomes" id="UP000185936"/>
    </source>
</evidence>
<proteinExistence type="predicted"/>
<name>A0A1N7E9V9_9EURY</name>
<sequence length="78" mass="8615">MRVLWEPPSAMPLSNALRHDRIDRAIEGEPIAIEIRIGRQTPAGAENEGYVRNDSPQPHSLTTFGFSTWNPSACSPLS</sequence>
<evidence type="ECO:0000256" key="1">
    <source>
        <dbReference type="SAM" id="MobiDB-lite"/>
    </source>
</evidence>
<feature type="compositionally biased region" description="Polar residues" evidence="1">
    <location>
        <begin position="54"/>
        <end position="65"/>
    </location>
</feature>
<feature type="region of interest" description="Disordered" evidence="1">
    <location>
        <begin position="44"/>
        <end position="65"/>
    </location>
</feature>
<reference evidence="3" key="1">
    <citation type="submission" date="2017-01" db="EMBL/GenBank/DDBJ databases">
        <authorList>
            <person name="Varghese N."/>
            <person name="Submissions S."/>
        </authorList>
    </citation>
    <scope>NUCLEOTIDE SEQUENCE [LARGE SCALE GENOMIC DNA]</scope>
    <source>
        <strain evidence="3">type strain: HArc-</strain>
    </source>
</reference>
<protein>
    <submittedName>
        <fullName evidence="2">Uncharacterized protein</fullName>
    </submittedName>
</protein>
<keyword evidence="3" id="KW-1185">Reference proteome</keyword>
<dbReference type="AlphaFoldDB" id="A0A1N7E9V9"/>